<keyword evidence="1" id="KW-0472">Membrane</keyword>
<evidence type="ECO:0000256" key="1">
    <source>
        <dbReference type="SAM" id="Phobius"/>
    </source>
</evidence>
<evidence type="ECO:0000313" key="2">
    <source>
        <dbReference type="EMBL" id="RCU44094.1"/>
    </source>
</evidence>
<feature type="transmembrane region" description="Helical" evidence="1">
    <location>
        <begin position="6"/>
        <end position="29"/>
    </location>
</feature>
<dbReference type="OrthoDB" id="1493774at2"/>
<keyword evidence="3" id="KW-1185">Reference proteome</keyword>
<dbReference type="RefSeq" id="WP_114303073.1">
    <property type="nucleotide sequence ID" value="NZ_QPIE01000002.1"/>
</dbReference>
<sequence length="150" mass="17747">MLKNFTWGHGIVVALGSFMIFILSLIWYFTSTWKNSELITDNYYEEELAYQNVIDAKNKATNLKELPVYHQNESGISVTFPSEINNSNSKFRIDLHRAEDQKLDIIREMELDQRNSIFIPAKVLAKGNYVLRVMWKKDNEEYQIDYDLIW</sequence>
<evidence type="ECO:0000313" key="3">
    <source>
        <dbReference type="Proteomes" id="UP000252172"/>
    </source>
</evidence>
<keyword evidence="1" id="KW-0812">Transmembrane</keyword>
<gene>
    <name evidence="2" type="ORF">DQ356_03510</name>
</gene>
<proteinExistence type="predicted"/>
<accession>A0A368N399</accession>
<name>A0A368N399_9FLAO</name>
<dbReference type="Pfam" id="PF05751">
    <property type="entry name" value="FixH"/>
    <property type="match status" value="1"/>
</dbReference>
<organism evidence="2 3">
    <name type="scientific">Chryseobacterium lacus</name>
    <dbReference type="NCBI Taxonomy" id="2058346"/>
    <lineage>
        <taxon>Bacteria</taxon>
        <taxon>Pseudomonadati</taxon>
        <taxon>Bacteroidota</taxon>
        <taxon>Flavobacteriia</taxon>
        <taxon>Flavobacteriales</taxon>
        <taxon>Weeksellaceae</taxon>
        <taxon>Chryseobacterium group</taxon>
        <taxon>Chryseobacterium</taxon>
    </lineage>
</organism>
<dbReference type="Proteomes" id="UP000252172">
    <property type="component" value="Unassembled WGS sequence"/>
</dbReference>
<reference evidence="2 3" key="1">
    <citation type="submission" date="2018-07" db="EMBL/GenBank/DDBJ databases">
        <title>Chryseobacterium lacus sp. nov., isolated from lake water.</title>
        <authorList>
            <person name="Li C.-M."/>
        </authorList>
    </citation>
    <scope>NUCLEOTIDE SEQUENCE [LARGE SCALE GENOMIC DNA]</scope>
    <source>
        <strain evidence="2 3">YLOS41</strain>
    </source>
</reference>
<dbReference type="AlphaFoldDB" id="A0A368N399"/>
<dbReference type="InterPro" id="IPR008620">
    <property type="entry name" value="FixH"/>
</dbReference>
<keyword evidence="1" id="KW-1133">Transmembrane helix</keyword>
<dbReference type="EMBL" id="QPIE01000002">
    <property type="protein sequence ID" value="RCU44094.1"/>
    <property type="molecule type" value="Genomic_DNA"/>
</dbReference>
<protein>
    <submittedName>
        <fullName evidence="2">Nitrogen fixation protein FixH</fullName>
    </submittedName>
</protein>
<comment type="caution">
    <text evidence="2">The sequence shown here is derived from an EMBL/GenBank/DDBJ whole genome shotgun (WGS) entry which is preliminary data.</text>
</comment>